<keyword evidence="1" id="KW-1133">Transmembrane helix</keyword>
<gene>
    <name evidence="3" type="ORF">V6N11_038451</name>
</gene>
<dbReference type="PANTHER" id="PTHR37180:SF4">
    <property type="entry name" value="FORMIN-LIKE PROTEIN 3"/>
    <property type="match status" value="1"/>
</dbReference>
<feature type="transmembrane region" description="Helical" evidence="1">
    <location>
        <begin position="121"/>
        <end position="139"/>
    </location>
</feature>
<dbReference type="InterPro" id="IPR038930">
    <property type="entry name" value="CEP13/CEP14"/>
</dbReference>
<organism evidence="3 4">
    <name type="scientific">Hibiscus sabdariffa</name>
    <name type="common">roselle</name>
    <dbReference type="NCBI Taxonomy" id="183260"/>
    <lineage>
        <taxon>Eukaryota</taxon>
        <taxon>Viridiplantae</taxon>
        <taxon>Streptophyta</taxon>
        <taxon>Embryophyta</taxon>
        <taxon>Tracheophyta</taxon>
        <taxon>Spermatophyta</taxon>
        <taxon>Magnoliopsida</taxon>
        <taxon>eudicotyledons</taxon>
        <taxon>Gunneridae</taxon>
        <taxon>Pentapetalae</taxon>
        <taxon>rosids</taxon>
        <taxon>malvids</taxon>
        <taxon>Malvales</taxon>
        <taxon>Malvaceae</taxon>
        <taxon>Malvoideae</taxon>
        <taxon>Hibiscus</taxon>
    </lineage>
</organism>
<dbReference type="Proteomes" id="UP001396334">
    <property type="component" value="Unassembled WGS sequence"/>
</dbReference>
<evidence type="ECO:0000313" key="3">
    <source>
        <dbReference type="EMBL" id="KAK9025588.1"/>
    </source>
</evidence>
<reference evidence="3 4" key="1">
    <citation type="journal article" date="2024" name="G3 (Bethesda)">
        <title>Genome assembly of Hibiscus sabdariffa L. provides insights into metabolisms of medicinal natural products.</title>
        <authorList>
            <person name="Kim T."/>
        </authorList>
    </citation>
    <scope>NUCLEOTIDE SEQUENCE [LARGE SCALE GENOMIC DNA]</scope>
    <source>
        <strain evidence="3">TK-2024</strain>
        <tissue evidence="3">Old leaves</tissue>
    </source>
</reference>
<evidence type="ECO:0000313" key="4">
    <source>
        <dbReference type="Proteomes" id="UP001396334"/>
    </source>
</evidence>
<protein>
    <submittedName>
        <fullName evidence="3">Uncharacterized protein</fullName>
    </submittedName>
</protein>
<keyword evidence="1" id="KW-0812">Transmembrane</keyword>
<keyword evidence="1" id="KW-0472">Membrane</keyword>
<evidence type="ECO:0000256" key="1">
    <source>
        <dbReference type="SAM" id="Phobius"/>
    </source>
</evidence>
<keyword evidence="4" id="KW-1185">Reference proteome</keyword>
<name>A0ABR2SK31_9ROSI</name>
<dbReference type="EMBL" id="JBBPBN010000013">
    <property type="protein sequence ID" value="KAK9025588.1"/>
    <property type="molecule type" value="Genomic_DNA"/>
</dbReference>
<proteinExistence type="predicted"/>
<accession>A0ABR2SK31</accession>
<evidence type="ECO:0000256" key="2">
    <source>
        <dbReference type="SAM" id="SignalP"/>
    </source>
</evidence>
<comment type="caution">
    <text evidence="3">The sequence shown here is derived from an EMBL/GenBank/DDBJ whole genome shotgun (WGS) entry which is preliminary data.</text>
</comment>
<dbReference type="PANTHER" id="PTHR37180">
    <property type="entry name" value="PRECURSOR OF CEP14"/>
    <property type="match status" value="1"/>
</dbReference>
<keyword evidence="2" id="KW-0732">Signal</keyword>
<sequence length="207" mass="23018">MARLCLALLIVVFVLFYQAPLMQSRKLIVISQKDNLVPSDFPQEPPTEKDHVMADNERVFAAHLAKLDRILQSVPSPGAPSFAAAGKLMNIQQPEAKENEEWKARNLTDTHNLKPLKTPTMARLSLVLIIVLFVSMYRVPSIQSRKLLSAEMEATVISQKDNSVPSVPEKPLADKDQMMANNERLFAVHLAKLDRILQSVPSPGSGN</sequence>
<feature type="signal peptide" evidence="2">
    <location>
        <begin position="1"/>
        <end position="24"/>
    </location>
</feature>
<feature type="chain" id="PRO_5046853475" evidence="2">
    <location>
        <begin position="25"/>
        <end position="207"/>
    </location>
</feature>